<dbReference type="AlphaFoldDB" id="A0A098EDV9"/>
<gene>
    <name evidence="1" type="ORF">MSIBF_A4510002</name>
</gene>
<organism evidence="1">
    <name type="scientific">groundwater metagenome</name>
    <dbReference type="NCBI Taxonomy" id="717931"/>
    <lineage>
        <taxon>unclassified sequences</taxon>
        <taxon>metagenomes</taxon>
        <taxon>ecological metagenomes</taxon>
    </lineage>
</organism>
<reference evidence="1" key="1">
    <citation type="submission" date="2014-09" db="EMBL/GenBank/DDBJ databases">
        <authorList>
            <person name="Probst J Alexander"/>
        </authorList>
    </citation>
    <scope>NUCLEOTIDE SEQUENCE</scope>
</reference>
<proteinExistence type="predicted"/>
<dbReference type="EMBL" id="CCXY01000392">
    <property type="protein sequence ID" value="CEG13701.1"/>
    <property type="molecule type" value="Genomic_DNA"/>
</dbReference>
<accession>A0A098EDV9</accession>
<protein>
    <submittedName>
        <fullName evidence="1">Uncharacterized protein</fullName>
    </submittedName>
</protein>
<sequence>MKNCEKNNCKIKYDKVKTQLAKQIPIYDLYFTTSQTAFFSNL</sequence>
<name>A0A098EDV9_9ZZZZ</name>
<evidence type="ECO:0000313" key="1">
    <source>
        <dbReference type="EMBL" id="CEG13701.1"/>
    </source>
</evidence>